<feature type="domain" description="Acyl-CoA dehydrogenase/oxidase N-terminal" evidence="7">
    <location>
        <begin position="7"/>
        <end position="90"/>
    </location>
</feature>
<dbReference type="Proteomes" id="UP001609219">
    <property type="component" value="Unassembled WGS sequence"/>
</dbReference>
<evidence type="ECO:0000259" key="7">
    <source>
        <dbReference type="Pfam" id="PF02771"/>
    </source>
</evidence>
<dbReference type="InterPro" id="IPR046373">
    <property type="entry name" value="Acyl-CoA_Oxase/DH_mid-dom_sf"/>
</dbReference>
<dbReference type="PANTHER" id="PTHR43884">
    <property type="entry name" value="ACYL-COA DEHYDROGENASE"/>
    <property type="match status" value="1"/>
</dbReference>
<keyword evidence="4" id="KW-0274">FAD</keyword>
<evidence type="ECO:0000313" key="12">
    <source>
        <dbReference type="Proteomes" id="UP001609176"/>
    </source>
</evidence>
<evidence type="ECO:0000313" key="10">
    <source>
        <dbReference type="EMBL" id="MFH5240979.1"/>
    </source>
</evidence>
<gene>
    <name evidence="10" type="ORF">ACHIPV_03660</name>
    <name evidence="8" type="ORF">ACHIPZ_14100</name>
    <name evidence="9" type="ORF">ACHIRB_22170</name>
</gene>
<reference evidence="11 12" key="1">
    <citation type="submission" date="2024-10" db="EMBL/GenBank/DDBJ databases">
        <authorList>
            <person name="Riesco R."/>
        </authorList>
    </citation>
    <scope>NUCLEOTIDE SEQUENCE [LARGE SCALE GENOMIC DNA]</scope>
    <source>
        <strain evidence="10 12">NCIMB 15448</strain>
        <strain evidence="8 11">NCIMB 15449</strain>
        <strain evidence="9 13">NCIMB 15450</strain>
    </source>
</reference>
<dbReference type="Pfam" id="PF02771">
    <property type="entry name" value="Acyl-CoA_dh_N"/>
    <property type="match status" value="1"/>
</dbReference>
<evidence type="ECO:0000313" key="11">
    <source>
        <dbReference type="Proteomes" id="UP001609175"/>
    </source>
</evidence>
<comment type="caution">
    <text evidence="8">The sequence shown here is derived from an EMBL/GenBank/DDBJ whole genome shotgun (WGS) entry which is preliminary data.</text>
</comment>
<dbReference type="EMBL" id="JBIMSP010000003">
    <property type="protein sequence ID" value="MFH5240979.1"/>
    <property type="molecule type" value="Genomic_DNA"/>
</dbReference>
<comment type="similarity">
    <text evidence="2">Belongs to the acyl-CoA dehydrogenase family.</text>
</comment>
<evidence type="ECO:0000256" key="3">
    <source>
        <dbReference type="ARBA" id="ARBA00022630"/>
    </source>
</evidence>
<dbReference type="PANTHER" id="PTHR43884:SF20">
    <property type="entry name" value="ACYL-COA DEHYDROGENASE FADE28"/>
    <property type="match status" value="1"/>
</dbReference>
<keyword evidence="3" id="KW-0285">Flavoprotein</keyword>
<feature type="domain" description="Acyl-CoA dehydrogenase/oxidase C-terminal" evidence="6">
    <location>
        <begin position="213"/>
        <end position="335"/>
    </location>
</feature>
<evidence type="ECO:0000313" key="9">
    <source>
        <dbReference type="EMBL" id="MFH5231250.1"/>
    </source>
</evidence>
<dbReference type="EMBL" id="JBIMSN010000106">
    <property type="protein sequence ID" value="MFH5231250.1"/>
    <property type="molecule type" value="Genomic_DNA"/>
</dbReference>
<evidence type="ECO:0000256" key="1">
    <source>
        <dbReference type="ARBA" id="ARBA00001974"/>
    </source>
</evidence>
<keyword evidence="13" id="KW-1185">Reference proteome</keyword>
<dbReference type="Gene3D" id="2.40.110.10">
    <property type="entry name" value="Butyryl-CoA Dehydrogenase, subunit A, domain 2"/>
    <property type="match status" value="1"/>
</dbReference>
<proteinExistence type="inferred from homology"/>
<evidence type="ECO:0000256" key="2">
    <source>
        <dbReference type="ARBA" id="ARBA00009347"/>
    </source>
</evidence>
<evidence type="ECO:0000259" key="6">
    <source>
        <dbReference type="Pfam" id="PF00441"/>
    </source>
</evidence>
<dbReference type="RefSeq" id="WP_395115063.1">
    <property type="nucleotide sequence ID" value="NZ_JBIMSN010000106.1"/>
</dbReference>
<dbReference type="Proteomes" id="UP001609175">
    <property type="component" value="Unassembled WGS sequence"/>
</dbReference>
<protein>
    <submittedName>
        <fullName evidence="8">Acyl-CoA dehydrogenase family protein</fullName>
        <ecNumber evidence="8">1.-.-.-</ecNumber>
    </submittedName>
</protein>
<dbReference type="InterPro" id="IPR036250">
    <property type="entry name" value="AcylCo_DH-like_C"/>
</dbReference>
<evidence type="ECO:0000256" key="4">
    <source>
        <dbReference type="ARBA" id="ARBA00022827"/>
    </source>
</evidence>
<evidence type="ECO:0000256" key="5">
    <source>
        <dbReference type="ARBA" id="ARBA00023002"/>
    </source>
</evidence>
<dbReference type="Pfam" id="PF00441">
    <property type="entry name" value="Acyl-CoA_dh_1"/>
    <property type="match status" value="1"/>
</dbReference>
<dbReference type="EMBL" id="JBIMSO010000053">
    <property type="protein sequence ID" value="MFH5209317.1"/>
    <property type="molecule type" value="Genomic_DNA"/>
</dbReference>
<comment type="cofactor">
    <cofactor evidence="1">
        <name>FAD</name>
        <dbReference type="ChEBI" id="CHEBI:57692"/>
    </cofactor>
</comment>
<dbReference type="SUPFAM" id="SSF56645">
    <property type="entry name" value="Acyl-CoA dehydrogenase NM domain-like"/>
    <property type="match status" value="1"/>
</dbReference>
<dbReference type="GO" id="GO:0016491">
    <property type="term" value="F:oxidoreductase activity"/>
    <property type="evidence" value="ECO:0007669"/>
    <property type="project" value="UniProtKB-KW"/>
</dbReference>
<evidence type="ECO:0000313" key="13">
    <source>
        <dbReference type="Proteomes" id="UP001609219"/>
    </source>
</evidence>
<keyword evidence="5 8" id="KW-0560">Oxidoreductase</keyword>
<sequence length="348" mass="36078">MDFTRDETQVAVAQAANEWLDHASDLAEEELWKSIAASGLLSLALPERVGGDGLGVAAVATLLTELGRRAVQSPALATLGYGVLPLIALGGGDRHDGILAAVAGGAVLTAALGEPGSPFTTAPVTTAVLDGDSVLVSGSKVAVPYADRALRILTPTDAGIVLISPDAEGVSLVRTPSSTDAPEFAVRLDRVRVDRTAVLTGDVRVLSRLALASIGAFSDGLLTGATELTSTHIGTRHQFGKPLATFQAVAQEIADIYVTSRTLHVAAASAVWRLEHGLDADDDLDVVGYWLATEVPAAMQVAHHLHGGLGVDASYPMHRYSAAIKDLARIIGGSSYRLELLGARCTSI</sequence>
<accession>A0ABW7JNU1</accession>
<dbReference type="EC" id="1.-.-.-" evidence="8"/>
<dbReference type="SUPFAM" id="SSF47203">
    <property type="entry name" value="Acyl-CoA dehydrogenase C-terminal domain-like"/>
    <property type="match status" value="1"/>
</dbReference>
<evidence type="ECO:0000313" key="8">
    <source>
        <dbReference type="EMBL" id="MFH5209317.1"/>
    </source>
</evidence>
<dbReference type="InterPro" id="IPR009100">
    <property type="entry name" value="AcylCoA_DH/oxidase_NM_dom_sf"/>
</dbReference>
<name>A0ABW7JNU1_9NOCA</name>
<dbReference type="Gene3D" id="1.10.540.10">
    <property type="entry name" value="Acyl-CoA dehydrogenase/oxidase, N-terminal domain"/>
    <property type="match status" value="1"/>
</dbReference>
<dbReference type="InterPro" id="IPR013786">
    <property type="entry name" value="AcylCoA_DH/ox_N"/>
</dbReference>
<dbReference type="Gene3D" id="1.20.140.10">
    <property type="entry name" value="Butyryl-CoA Dehydrogenase, subunit A, domain 3"/>
    <property type="match status" value="1"/>
</dbReference>
<dbReference type="Proteomes" id="UP001609176">
    <property type="component" value="Unassembled WGS sequence"/>
</dbReference>
<organism evidence="8 11">
    <name type="scientific">Antrihabitans spumae</name>
    <dbReference type="NCBI Taxonomy" id="3373370"/>
    <lineage>
        <taxon>Bacteria</taxon>
        <taxon>Bacillati</taxon>
        <taxon>Actinomycetota</taxon>
        <taxon>Actinomycetes</taxon>
        <taxon>Mycobacteriales</taxon>
        <taxon>Nocardiaceae</taxon>
        <taxon>Antrihabitans</taxon>
    </lineage>
</organism>
<dbReference type="InterPro" id="IPR037069">
    <property type="entry name" value="AcylCoA_DH/ox_N_sf"/>
</dbReference>
<dbReference type="InterPro" id="IPR009075">
    <property type="entry name" value="AcylCo_DH/oxidase_C"/>
</dbReference>